<accession>A0A8S5QK46</accession>
<dbReference type="EMBL" id="BK015668">
    <property type="protein sequence ID" value="DAE19157.1"/>
    <property type="molecule type" value="Genomic_DNA"/>
</dbReference>
<protein>
    <submittedName>
        <fullName evidence="1">Uncharacterized protein</fullName>
    </submittedName>
</protein>
<evidence type="ECO:0000313" key="1">
    <source>
        <dbReference type="EMBL" id="DAE19157.1"/>
    </source>
</evidence>
<sequence>MRLITTCRPISRSICLNAQHKENSKWEYLLIYLPLVPVPDYPRFHTAGSMICIMKGSTRLEKHSGPLFLSPPANLYSIDLIQRLTSAYMAEAEAAETVQ</sequence>
<name>A0A8S5QK46_9CAUD</name>
<organism evidence="1">
    <name type="scientific">Siphoviridae sp. ctCUc43</name>
    <dbReference type="NCBI Taxonomy" id="2825379"/>
    <lineage>
        <taxon>Viruses</taxon>
        <taxon>Duplodnaviria</taxon>
        <taxon>Heunggongvirae</taxon>
        <taxon>Uroviricota</taxon>
        <taxon>Caudoviricetes</taxon>
    </lineage>
</organism>
<reference evidence="1" key="1">
    <citation type="journal article" date="2021" name="Proc. Natl. Acad. Sci. U.S.A.">
        <title>A Catalog of Tens of Thousands of Viruses from Human Metagenomes Reveals Hidden Associations with Chronic Diseases.</title>
        <authorList>
            <person name="Tisza M.J."/>
            <person name="Buck C.B."/>
        </authorList>
    </citation>
    <scope>NUCLEOTIDE SEQUENCE</scope>
    <source>
        <strain evidence="1">CtCUc43</strain>
    </source>
</reference>
<proteinExistence type="predicted"/>